<comment type="caution">
    <text evidence="2">The sequence shown here is derived from an EMBL/GenBank/DDBJ whole genome shotgun (WGS) entry which is preliminary data.</text>
</comment>
<feature type="non-terminal residue" evidence="2">
    <location>
        <position position="1"/>
    </location>
</feature>
<dbReference type="Proteomes" id="UP001295794">
    <property type="component" value="Unassembled WGS sequence"/>
</dbReference>
<organism evidence="2 3">
    <name type="scientific">Mycena citricolor</name>
    <dbReference type="NCBI Taxonomy" id="2018698"/>
    <lineage>
        <taxon>Eukaryota</taxon>
        <taxon>Fungi</taxon>
        <taxon>Dikarya</taxon>
        <taxon>Basidiomycota</taxon>
        <taxon>Agaricomycotina</taxon>
        <taxon>Agaricomycetes</taxon>
        <taxon>Agaricomycetidae</taxon>
        <taxon>Agaricales</taxon>
        <taxon>Marasmiineae</taxon>
        <taxon>Mycenaceae</taxon>
        <taxon>Mycena</taxon>
    </lineage>
</organism>
<feature type="compositionally biased region" description="Low complexity" evidence="1">
    <location>
        <begin position="1"/>
        <end position="26"/>
    </location>
</feature>
<dbReference type="CDD" id="cd00024">
    <property type="entry name" value="CD_CSD"/>
    <property type="match status" value="1"/>
</dbReference>
<evidence type="ECO:0000256" key="1">
    <source>
        <dbReference type="SAM" id="MobiDB-lite"/>
    </source>
</evidence>
<gene>
    <name evidence="2" type="ORF">MYCIT1_LOCUS8216</name>
</gene>
<dbReference type="InterPro" id="IPR016197">
    <property type="entry name" value="Chromo-like_dom_sf"/>
</dbReference>
<feature type="region of interest" description="Disordered" evidence="1">
    <location>
        <begin position="1"/>
        <end position="40"/>
    </location>
</feature>
<dbReference type="EMBL" id="CAVNYO010000109">
    <property type="protein sequence ID" value="CAK5266466.1"/>
    <property type="molecule type" value="Genomic_DNA"/>
</dbReference>
<keyword evidence="3" id="KW-1185">Reference proteome</keyword>
<evidence type="ECO:0008006" key="4">
    <source>
        <dbReference type="Google" id="ProtNLM"/>
    </source>
</evidence>
<evidence type="ECO:0000313" key="2">
    <source>
        <dbReference type="EMBL" id="CAK5266466.1"/>
    </source>
</evidence>
<sequence length="113" mass="12675">SDTSHESSLSRSPSPSPTVPLLSSDSEGNDDAPQSELLDDETQIIGINGHRWKMNNLEFMVAWADGDVTWEPLSNVNDCQGLDEYLDFRAALDPLQLSKRRYVINKELRALNE</sequence>
<name>A0AAD2GZK1_9AGAR</name>
<dbReference type="SUPFAM" id="SSF54160">
    <property type="entry name" value="Chromo domain-like"/>
    <property type="match status" value="1"/>
</dbReference>
<dbReference type="AlphaFoldDB" id="A0AAD2GZK1"/>
<proteinExistence type="predicted"/>
<reference evidence="2" key="1">
    <citation type="submission" date="2023-11" db="EMBL/GenBank/DDBJ databases">
        <authorList>
            <person name="De Vega J J."/>
            <person name="De Vega J J."/>
        </authorList>
    </citation>
    <scope>NUCLEOTIDE SEQUENCE</scope>
</reference>
<evidence type="ECO:0000313" key="3">
    <source>
        <dbReference type="Proteomes" id="UP001295794"/>
    </source>
</evidence>
<accession>A0AAD2GZK1</accession>
<protein>
    <recommendedName>
        <fullName evidence="4">Chromo domain-containing protein</fullName>
    </recommendedName>
</protein>
<dbReference type="Gene3D" id="2.40.50.40">
    <property type="match status" value="1"/>
</dbReference>